<feature type="domain" description="OVATE" evidence="8">
    <location>
        <begin position="111"/>
        <end position="170"/>
    </location>
</feature>
<gene>
    <name evidence="9" type="ORF">KSP39_PZI000870</name>
</gene>
<comment type="caution">
    <text evidence="9">The sequence shown here is derived from an EMBL/GenBank/DDBJ whole genome shotgun (WGS) entry which is preliminary data.</text>
</comment>
<dbReference type="GO" id="GO:0045892">
    <property type="term" value="P:negative regulation of DNA-templated transcription"/>
    <property type="evidence" value="ECO:0007669"/>
    <property type="project" value="UniProtKB-UniRule"/>
</dbReference>
<keyword evidence="2 6" id="KW-0678">Repressor</keyword>
<keyword evidence="10" id="KW-1185">Reference proteome</keyword>
<comment type="function">
    <text evidence="6">Transcriptional repressor that regulates multiple aspects of plant growth and development.</text>
</comment>
<keyword evidence="5 6" id="KW-0539">Nucleus</keyword>
<protein>
    <recommendedName>
        <fullName evidence="6">Transcription repressor</fullName>
    </recommendedName>
    <alternativeName>
        <fullName evidence="6">Ovate family protein</fullName>
    </alternativeName>
</protein>
<name>A0AAP0C2Q4_9ASPA</name>
<dbReference type="PROSITE" id="PS51754">
    <property type="entry name" value="OVATE"/>
    <property type="match status" value="1"/>
</dbReference>
<feature type="compositionally biased region" description="Polar residues" evidence="7">
    <location>
        <begin position="21"/>
        <end position="32"/>
    </location>
</feature>
<dbReference type="NCBIfam" id="TIGR01568">
    <property type="entry name" value="A_thal_3678"/>
    <property type="match status" value="1"/>
</dbReference>
<comment type="subcellular location">
    <subcellularLocation>
        <location evidence="1 6">Nucleus</location>
    </subcellularLocation>
</comment>
<dbReference type="AlphaFoldDB" id="A0AAP0C2Q4"/>
<sequence>MRKMKISIKSVQGAITSLKQTSPIRSNFNQAHSTSSSSSGRIEEKPGVCQKDLPPQLSSASSPSQPTEGRSSYKRFFFSPCDTNSIMEELREADDGGGMAGGCFYEESEALTMVSVDPYIDFKMSMAEMVRAHEIREWLRLQELLHCYLRLNDEKNHKMIVLAFFDLVMQLMAENNENFAISSADPLCFCVCDLVN</sequence>
<evidence type="ECO:0000256" key="4">
    <source>
        <dbReference type="ARBA" id="ARBA00023163"/>
    </source>
</evidence>
<organism evidence="9 10">
    <name type="scientific">Platanthera zijinensis</name>
    <dbReference type="NCBI Taxonomy" id="2320716"/>
    <lineage>
        <taxon>Eukaryota</taxon>
        <taxon>Viridiplantae</taxon>
        <taxon>Streptophyta</taxon>
        <taxon>Embryophyta</taxon>
        <taxon>Tracheophyta</taxon>
        <taxon>Spermatophyta</taxon>
        <taxon>Magnoliopsida</taxon>
        <taxon>Liliopsida</taxon>
        <taxon>Asparagales</taxon>
        <taxon>Orchidaceae</taxon>
        <taxon>Orchidoideae</taxon>
        <taxon>Orchideae</taxon>
        <taxon>Orchidinae</taxon>
        <taxon>Platanthera</taxon>
    </lineage>
</organism>
<dbReference type="PANTHER" id="PTHR33057:SF218">
    <property type="entry name" value="TRANSCRIPTION REPRESSOR"/>
    <property type="match status" value="1"/>
</dbReference>
<dbReference type="EMBL" id="JBBWWQ010000001">
    <property type="protein sequence ID" value="KAK8956829.1"/>
    <property type="molecule type" value="Genomic_DNA"/>
</dbReference>
<evidence type="ECO:0000256" key="2">
    <source>
        <dbReference type="ARBA" id="ARBA00022491"/>
    </source>
</evidence>
<evidence type="ECO:0000256" key="7">
    <source>
        <dbReference type="SAM" id="MobiDB-lite"/>
    </source>
</evidence>
<proteinExistence type="predicted"/>
<evidence type="ECO:0000256" key="1">
    <source>
        <dbReference type="ARBA" id="ARBA00004123"/>
    </source>
</evidence>
<evidence type="ECO:0000313" key="10">
    <source>
        <dbReference type="Proteomes" id="UP001418222"/>
    </source>
</evidence>
<evidence type="ECO:0000256" key="6">
    <source>
        <dbReference type="RuleBase" id="RU367028"/>
    </source>
</evidence>
<evidence type="ECO:0000259" key="8">
    <source>
        <dbReference type="PROSITE" id="PS51754"/>
    </source>
</evidence>
<evidence type="ECO:0000256" key="3">
    <source>
        <dbReference type="ARBA" id="ARBA00023015"/>
    </source>
</evidence>
<dbReference type="Pfam" id="PF04844">
    <property type="entry name" value="Ovate"/>
    <property type="match status" value="1"/>
</dbReference>
<dbReference type="GO" id="GO:0005634">
    <property type="term" value="C:nucleus"/>
    <property type="evidence" value="ECO:0007669"/>
    <property type="project" value="UniProtKB-SubCell"/>
</dbReference>
<evidence type="ECO:0000256" key="5">
    <source>
        <dbReference type="ARBA" id="ARBA00023242"/>
    </source>
</evidence>
<feature type="region of interest" description="Disordered" evidence="7">
    <location>
        <begin position="21"/>
        <end position="72"/>
    </location>
</feature>
<reference evidence="9 10" key="1">
    <citation type="journal article" date="2022" name="Nat. Plants">
        <title>Genomes of leafy and leafless Platanthera orchids illuminate the evolution of mycoheterotrophy.</title>
        <authorList>
            <person name="Li M.H."/>
            <person name="Liu K.W."/>
            <person name="Li Z."/>
            <person name="Lu H.C."/>
            <person name="Ye Q.L."/>
            <person name="Zhang D."/>
            <person name="Wang J.Y."/>
            <person name="Li Y.F."/>
            <person name="Zhong Z.M."/>
            <person name="Liu X."/>
            <person name="Yu X."/>
            <person name="Liu D.K."/>
            <person name="Tu X.D."/>
            <person name="Liu B."/>
            <person name="Hao Y."/>
            <person name="Liao X.Y."/>
            <person name="Jiang Y.T."/>
            <person name="Sun W.H."/>
            <person name="Chen J."/>
            <person name="Chen Y.Q."/>
            <person name="Ai Y."/>
            <person name="Zhai J.W."/>
            <person name="Wu S.S."/>
            <person name="Zhou Z."/>
            <person name="Hsiao Y.Y."/>
            <person name="Wu W.L."/>
            <person name="Chen Y.Y."/>
            <person name="Lin Y.F."/>
            <person name="Hsu J.L."/>
            <person name="Li C.Y."/>
            <person name="Wang Z.W."/>
            <person name="Zhao X."/>
            <person name="Zhong W.Y."/>
            <person name="Ma X.K."/>
            <person name="Ma L."/>
            <person name="Huang J."/>
            <person name="Chen G.Z."/>
            <person name="Huang M.Z."/>
            <person name="Huang L."/>
            <person name="Peng D.H."/>
            <person name="Luo Y.B."/>
            <person name="Zou S.Q."/>
            <person name="Chen S.P."/>
            <person name="Lan S."/>
            <person name="Tsai W.C."/>
            <person name="Van de Peer Y."/>
            <person name="Liu Z.J."/>
        </authorList>
    </citation>
    <scope>NUCLEOTIDE SEQUENCE [LARGE SCALE GENOMIC DNA]</scope>
    <source>
        <strain evidence="9">Lor287</strain>
    </source>
</reference>
<feature type="compositionally biased region" description="Low complexity" evidence="7">
    <location>
        <begin position="53"/>
        <end position="66"/>
    </location>
</feature>
<dbReference type="Proteomes" id="UP001418222">
    <property type="component" value="Unassembled WGS sequence"/>
</dbReference>
<dbReference type="InterPro" id="IPR006458">
    <property type="entry name" value="Ovate_C"/>
</dbReference>
<keyword evidence="3 6" id="KW-0805">Transcription regulation</keyword>
<dbReference type="PANTHER" id="PTHR33057">
    <property type="entry name" value="TRANSCRIPTION REPRESSOR OFP7-RELATED"/>
    <property type="match status" value="1"/>
</dbReference>
<keyword evidence="4 6" id="KW-0804">Transcription</keyword>
<dbReference type="InterPro" id="IPR038933">
    <property type="entry name" value="Ovate"/>
</dbReference>
<accession>A0AAP0C2Q4</accession>
<evidence type="ECO:0000313" key="9">
    <source>
        <dbReference type="EMBL" id="KAK8956829.1"/>
    </source>
</evidence>